<sequence>MPSFHDPTGRGASTRALRIRGLIVAVVAAVAATVLYHLATGRYDDTFRLTVLANTIGEGLAPGAEVKFHGLAIGTVKSLESAGYNKQRMRVELDPRQAKALTADTQAQFTSSNVFGSAVVELVSSGVGGPLKPNQTLVMGTGVQAASITGLLRQGQKIGQIVDSPDVNHILAVLRAHGDLTEPVAKSIVDFAKILADAQTVPFSQTLAVMAGLVNGLNDFVPLVGLLNELLDGLQFLGEPGGAERTTHVLHQAGRLLGDVGALLAKNLPWLVPLVASIMNLSVPSAYLFGSLAPSYDRLSGVLDRTSAAFPFQDGRVRMQIEVILDAAPGVAAALPSTPGGGR</sequence>
<protein>
    <submittedName>
        <fullName evidence="3">Mammalian cell entry protein</fullName>
    </submittedName>
</protein>
<evidence type="ECO:0000259" key="2">
    <source>
        <dbReference type="Pfam" id="PF02470"/>
    </source>
</evidence>
<dbReference type="PANTHER" id="PTHR33371">
    <property type="entry name" value="INTERMEMBRANE PHOSPHOLIPID TRANSPORT SYSTEM BINDING PROTEIN MLAD-RELATED"/>
    <property type="match status" value="1"/>
</dbReference>
<organism evidence="3 5">
    <name type="scientific">Mycobacterium talmoniae</name>
    <dbReference type="NCBI Taxonomy" id="1858794"/>
    <lineage>
        <taxon>Bacteria</taxon>
        <taxon>Bacillati</taxon>
        <taxon>Actinomycetota</taxon>
        <taxon>Actinomycetes</taxon>
        <taxon>Mycobacteriales</taxon>
        <taxon>Mycobacteriaceae</taxon>
        <taxon>Mycobacterium</taxon>
    </lineage>
</organism>
<dbReference type="AlphaFoldDB" id="A0A1S1NGT0"/>
<keyword evidence="5" id="KW-1185">Reference proteome</keyword>
<proteinExistence type="predicted"/>
<evidence type="ECO:0000313" key="5">
    <source>
        <dbReference type="Proteomes" id="UP000179734"/>
    </source>
</evidence>
<reference evidence="3 5" key="1">
    <citation type="submission" date="2016-10" db="EMBL/GenBank/DDBJ databases">
        <title>Genome sequence of Mycobacterium talmonii.</title>
        <authorList>
            <person name="Greninger A.L."/>
            <person name="Elliott B."/>
            <person name="Vasireddy S."/>
            <person name="Vasireddy R."/>
        </authorList>
    </citation>
    <scope>NUCLEOTIDE SEQUENCE [LARGE SCALE GENOMIC DNA]</scope>
    <source>
        <strain evidence="3">MO-5499</strain>
        <strain evidence="5">NE-TNMC-100812</strain>
    </source>
</reference>
<gene>
    <name evidence="3" type="ORF">BKN37_16805</name>
    <name evidence="4" type="ORF">C1Y40_00594</name>
</gene>
<dbReference type="InterPro" id="IPR052336">
    <property type="entry name" value="MlaD_Phospholipid_Transporter"/>
</dbReference>
<feature type="transmembrane region" description="Helical" evidence="1">
    <location>
        <begin position="21"/>
        <end position="39"/>
    </location>
</feature>
<comment type="caution">
    <text evidence="3">The sequence shown here is derived from an EMBL/GenBank/DDBJ whole genome shotgun (WGS) entry which is preliminary data.</text>
</comment>
<feature type="domain" description="Mce/MlaD" evidence="2">
    <location>
        <begin position="49"/>
        <end position="123"/>
    </location>
</feature>
<accession>A0A1S1NGT0</accession>
<dbReference type="Proteomes" id="UP000238296">
    <property type="component" value="Unassembled WGS sequence"/>
</dbReference>
<keyword evidence="1" id="KW-0812">Transmembrane</keyword>
<evidence type="ECO:0000313" key="3">
    <source>
        <dbReference type="EMBL" id="OHV01571.1"/>
    </source>
</evidence>
<dbReference type="Pfam" id="PF02470">
    <property type="entry name" value="MlaD"/>
    <property type="match status" value="1"/>
</dbReference>
<dbReference type="RefSeq" id="WP_071027886.1">
    <property type="nucleotide sequence ID" value="NZ_MLQM01000097.1"/>
</dbReference>
<evidence type="ECO:0000256" key="1">
    <source>
        <dbReference type="SAM" id="Phobius"/>
    </source>
</evidence>
<reference evidence="4 6" key="2">
    <citation type="journal article" date="2017" name="Int. J. Syst. Evol. Microbiol.">
        <title>Mycobacterium talmoniae sp. nov., a slowly growing mycobacterium isolated from human respiratory samples.</title>
        <authorList>
            <person name="Davidson R.M."/>
            <person name="DeGroote M.A."/>
            <person name="Marola J.L."/>
            <person name="Buss S."/>
            <person name="Jones V."/>
            <person name="McNeil M.R."/>
            <person name="Freifeld A.G."/>
            <person name="Elaine Epperson L."/>
            <person name="Hasan N.A."/>
            <person name="Jackson M."/>
            <person name="Iwen P.C."/>
            <person name="Salfinger M."/>
            <person name="Strong M."/>
        </authorList>
    </citation>
    <scope>NUCLEOTIDE SEQUENCE [LARGE SCALE GENOMIC DNA]</scope>
    <source>
        <strain evidence="4 6">ATCC BAA-2683</strain>
    </source>
</reference>
<evidence type="ECO:0000313" key="6">
    <source>
        <dbReference type="Proteomes" id="UP000238296"/>
    </source>
</evidence>
<dbReference type="InterPro" id="IPR003399">
    <property type="entry name" value="Mce/MlaD"/>
</dbReference>
<name>A0A1S1NGT0_9MYCO</name>
<keyword evidence="1" id="KW-0472">Membrane</keyword>
<reference evidence="4" key="3">
    <citation type="submission" date="2018-01" db="EMBL/GenBank/DDBJ databases">
        <authorList>
            <person name="Gaut B.S."/>
            <person name="Morton B.R."/>
            <person name="Clegg M.T."/>
            <person name="Duvall M.R."/>
        </authorList>
    </citation>
    <scope>NUCLEOTIDE SEQUENCE</scope>
    <source>
        <strain evidence="4">ATCC BAA-2683</strain>
    </source>
</reference>
<keyword evidence="1" id="KW-1133">Transmembrane helix</keyword>
<evidence type="ECO:0000313" key="4">
    <source>
        <dbReference type="EMBL" id="PQM49203.1"/>
    </source>
</evidence>
<dbReference type="PANTHER" id="PTHR33371:SF4">
    <property type="entry name" value="INTERMEMBRANE PHOSPHOLIPID TRANSPORT SYSTEM BINDING PROTEIN MLAD"/>
    <property type="match status" value="1"/>
</dbReference>
<dbReference type="Proteomes" id="UP000179734">
    <property type="component" value="Unassembled WGS sequence"/>
</dbReference>
<dbReference type="EMBL" id="MLQM01000097">
    <property type="protein sequence ID" value="OHV01571.1"/>
    <property type="molecule type" value="Genomic_DNA"/>
</dbReference>
<dbReference type="EMBL" id="PPEA01000090">
    <property type="protein sequence ID" value="PQM49203.1"/>
    <property type="molecule type" value="Genomic_DNA"/>
</dbReference>